<keyword evidence="1" id="KW-0175">Coiled coil</keyword>
<evidence type="ECO:0000313" key="3">
    <source>
        <dbReference type="EMBL" id="CAD9234465.1"/>
    </source>
</evidence>
<proteinExistence type="predicted"/>
<name>A0A7S1XFR3_9RHOD</name>
<dbReference type="Gene3D" id="3.30.300.30">
    <property type="match status" value="1"/>
</dbReference>
<organism evidence="3">
    <name type="scientific">Compsopogon caeruleus</name>
    <dbReference type="NCBI Taxonomy" id="31354"/>
    <lineage>
        <taxon>Eukaryota</taxon>
        <taxon>Rhodophyta</taxon>
        <taxon>Compsopogonophyceae</taxon>
        <taxon>Compsopogonales</taxon>
        <taxon>Compsopogonaceae</taxon>
        <taxon>Compsopogon</taxon>
    </lineage>
</organism>
<dbReference type="InterPro" id="IPR025110">
    <property type="entry name" value="AMP-bd_C"/>
</dbReference>
<dbReference type="AlphaFoldDB" id="A0A7S1XFR3"/>
<evidence type="ECO:0000256" key="1">
    <source>
        <dbReference type="SAM" id="Coils"/>
    </source>
</evidence>
<dbReference type="SUPFAM" id="SSF56801">
    <property type="entry name" value="Acetyl-CoA synthetase-like"/>
    <property type="match status" value="1"/>
</dbReference>
<protein>
    <recommendedName>
        <fullName evidence="2">AMP-binding enzyme C-terminal domain-containing protein</fullName>
    </recommendedName>
</protein>
<dbReference type="EMBL" id="HBGH01011805">
    <property type="protein sequence ID" value="CAD9234465.1"/>
    <property type="molecule type" value="Transcribed_RNA"/>
</dbReference>
<feature type="domain" description="AMP-binding enzyme C-terminal" evidence="2">
    <location>
        <begin position="239"/>
        <end position="310"/>
    </location>
</feature>
<feature type="coiled-coil region" evidence="1">
    <location>
        <begin position="90"/>
        <end position="117"/>
    </location>
</feature>
<accession>A0A7S1XFR3</accession>
<dbReference type="InterPro" id="IPR045851">
    <property type="entry name" value="AMP-bd_C_sf"/>
</dbReference>
<evidence type="ECO:0000259" key="2">
    <source>
        <dbReference type="Pfam" id="PF13193"/>
    </source>
</evidence>
<gene>
    <name evidence="3" type="ORF">CCAE0312_LOCUS6554</name>
</gene>
<dbReference type="Pfam" id="PF13193">
    <property type="entry name" value="AMP-binding_C"/>
    <property type="match status" value="1"/>
</dbReference>
<reference evidence="3" key="1">
    <citation type="submission" date="2021-01" db="EMBL/GenBank/DDBJ databases">
        <authorList>
            <person name="Corre E."/>
            <person name="Pelletier E."/>
            <person name="Niang G."/>
            <person name="Scheremetjew M."/>
            <person name="Finn R."/>
            <person name="Kale V."/>
            <person name="Holt S."/>
            <person name="Cochrane G."/>
            <person name="Meng A."/>
            <person name="Brown T."/>
            <person name="Cohen L."/>
        </authorList>
    </citation>
    <scope>NUCLEOTIDE SEQUENCE</scope>
    <source>
        <strain evidence="3">SAG 36.94</strain>
    </source>
</reference>
<sequence>MYKARGGNFLLSLQVEQARSTSKFVRSALGKPKERREFVWFRGRAEALGFKSRVRMDYDGAGGMQESGGLMADKVRAVELNHERIRTELEKRHQEKMVALRERLERLEQEKMIKELVRTATSGGVGGTDDTGKPLPAALLSASLRETEDTLVNVCSDAEQASQETMQVVHANTEDQRKVEQSLNDTRLGLEASQNTVKQAQIAVEKAYGPIAALDRARSDLPVDENTIRKKMIFNLRDVDAAIASHPAISNAMSFSREDDKFANEIFCAVIPKKGARASEPWLKLHAQTMLPAMMIPKRFFFVERLPTNRKELSATPDVVKAFGTHARAVPTSPVVHPPAWEYKAP</sequence>